<dbReference type="Proteomes" id="UP000198582">
    <property type="component" value="Unassembled WGS sequence"/>
</dbReference>
<evidence type="ECO:0000256" key="1">
    <source>
        <dbReference type="ARBA" id="ARBA00004651"/>
    </source>
</evidence>
<sequence>MTDVFALFPLSWQMIRAHRAGFAAAFVAVFFGSALITVCGVLIDSGQRAGIAPERYAAVPVVVTAPQSVTDKDGMAQRFAERVPLPASEADAIARVPGVRSAIGDVSVPAGLRTAGGTTPLTVHGWSATGLGPIALADGRAPAAPDEVVLDAATAARASVRTGDAVDLEAGSVATRFRVAGTTVAGAGPAFLTDARARQFAGRPDQVDAVGVLAQPGVDAGELATRIQASVPGVVAAAGNDRADAEFLDVGTARSFLVLIAASFGGTMLMIVLLVVASTLGLSVQQRRRQFALLRAIAATPRQLRRLIGTEAVLVSAVASVLGAPAGLGLSLVLRNELADLGVVPAGFRFVYGPLPIVAAVAACVLTALGAGLVAARRAARISPIAALGEAAVEPPRLGRGRLVTGWVLVVAGVLAGGVVPLVLAGPAAIGGAAGSVLLLVIAVALLGPRLLTATSGLFRGLGLGRGAAGYLAGANTRAHARRLGSATTPLIMGVALAAVQIFTLTTTAGAAQRQADAGLVADRVLVAENGVAPAVAGAVRQVPGVAAAVPVARTGVQVTYRQLGEEAIEPAGALGVTPEGLRAVLNLDVRRGDLTGLTGDTVAVSQFAADTYGVDVGGTLNLRLGDGTPHPARVVAVYGSGLGFGDLTLPHDVVVSHTTSRLDTEILVAKASGIADAALDAGLHKALAAHPEVRVSGREAFAGGQDAAAAGQSTFVLLLNLVLLGFIAIAVVNILVLATAARVREFALLRLVGAKPRQVRSMMRREAGVVVVASVVLGSLAALPPLLGVSVSLTGSPLPTVPLPACLAIAGVAAVLGWASIAIPTRFALRPAPMAALRTGE</sequence>
<evidence type="ECO:0000259" key="8">
    <source>
        <dbReference type="Pfam" id="PF02687"/>
    </source>
</evidence>
<feature type="transmembrane region" description="Helical" evidence="7">
    <location>
        <begin position="430"/>
        <end position="452"/>
    </location>
</feature>
<feature type="transmembrane region" description="Helical" evidence="7">
    <location>
        <begin position="256"/>
        <end position="282"/>
    </location>
</feature>
<dbReference type="GO" id="GO:0022857">
    <property type="term" value="F:transmembrane transporter activity"/>
    <property type="evidence" value="ECO:0007669"/>
    <property type="project" value="TreeGrafter"/>
</dbReference>
<comment type="similarity">
    <text evidence="6">Belongs to the ABC-4 integral membrane protein family.</text>
</comment>
<dbReference type="GO" id="GO:0005886">
    <property type="term" value="C:plasma membrane"/>
    <property type="evidence" value="ECO:0007669"/>
    <property type="project" value="UniProtKB-SubCell"/>
</dbReference>
<feature type="transmembrane region" description="Helical" evidence="7">
    <location>
        <begin position="716"/>
        <end position="742"/>
    </location>
</feature>
<evidence type="ECO:0000313" key="9">
    <source>
        <dbReference type="EMBL" id="SEP05910.1"/>
    </source>
</evidence>
<feature type="transmembrane region" description="Helical" evidence="7">
    <location>
        <begin position="404"/>
        <end position="424"/>
    </location>
</feature>
<feature type="domain" description="ABC3 transporter permease C-terminal" evidence="8">
    <location>
        <begin position="263"/>
        <end position="384"/>
    </location>
</feature>
<keyword evidence="10" id="KW-1185">Reference proteome</keyword>
<dbReference type="PANTHER" id="PTHR30572">
    <property type="entry name" value="MEMBRANE COMPONENT OF TRANSPORTER-RELATED"/>
    <property type="match status" value="1"/>
</dbReference>
<evidence type="ECO:0000313" key="10">
    <source>
        <dbReference type="Proteomes" id="UP000198582"/>
    </source>
</evidence>
<proteinExistence type="inferred from homology"/>
<feature type="transmembrane region" description="Helical" evidence="7">
    <location>
        <begin position="354"/>
        <end position="376"/>
    </location>
</feature>
<gene>
    <name evidence="9" type="ORF">SAMN04489732_103431</name>
</gene>
<organism evidence="9 10">
    <name type="scientific">Amycolatopsis saalfeldensis</name>
    <dbReference type="NCBI Taxonomy" id="394193"/>
    <lineage>
        <taxon>Bacteria</taxon>
        <taxon>Bacillati</taxon>
        <taxon>Actinomycetota</taxon>
        <taxon>Actinomycetes</taxon>
        <taxon>Pseudonocardiales</taxon>
        <taxon>Pseudonocardiaceae</taxon>
        <taxon>Amycolatopsis</taxon>
    </lineage>
</organism>
<reference evidence="9 10" key="1">
    <citation type="submission" date="2016-10" db="EMBL/GenBank/DDBJ databases">
        <authorList>
            <person name="de Groot N.N."/>
        </authorList>
    </citation>
    <scope>NUCLEOTIDE SEQUENCE [LARGE SCALE GENOMIC DNA]</scope>
    <source>
        <strain evidence="9 10">DSM 44993</strain>
    </source>
</reference>
<feature type="transmembrane region" description="Helical" evidence="7">
    <location>
        <begin position="491"/>
        <end position="512"/>
    </location>
</feature>
<dbReference type="EMBL" id="FOEF01000003">
    <property type="protein sequence ID" value="SEP05910.1"/>
    <property type="molecule type" value="Genomic_DNA"/>
</dbReference>
<accession>A0A1H8URT0</accession>
<feature type="transmembrane region" description="Helical" evidence="7">
    <location>
        <begin position="808"/>
        <end position="830"/>
    </location>
</feature>
<evidence type="ECO:0000256" key="4">
    <source>
        <dbReference type="ARBA" id="ARBA00022989"/>
    </source>
</evidence>
<evidence type="ECO:0000256" key="6">
    <source>
        <dbReference type="ARBA" id="ARBA00038076"/>
    </source>
</evidence>
<feature type="domain" description="ABC3 transporter permease C-terminal" evidence="8">
    <location>
        <begin position="721"/>
        <end position="831"/>
    </location>
</feature>
<keyword evidence="2" id="KW-1003">Cell membrane</keyword>
<evidence type="ECO:0000256" key="5">
    <source>
        <dbReference type="ARBA" id="ARBA00023136"/>
    </source>
</evidence>
<comment type="subcellular location">
    <subcellularLocation>
        <location evidence="1">Cell membrane</location>
        <topology evidence="1">Multi-pass membrane protein</topology>
    </subcellularLocation>
</comment>
<dbReference type="InterPro" id="IPR003838">
    <property type="entry name" value="ABC3_permease_C"/>
</dbReference>
<dbReference type="AlphaFoldDB" id="A0A1H8URT0"/>
<evidence type="ECO:0000256" key="3">
    <source>
        <dbReference type="ARBA" id="ARBA00022692"/>
    </source>
</evidence>
<evidence type="ECO:0000256" key="2">
    <source>
        <dbReference type="ARBA" id="ARBA00022475"/>
    </source>
</evidence>
<dbReference type="Pfam" id="PF02687">
    <property type="entry name" value="FtsX"/>
    <property type="match status" value="2"/>
</dbReference>
<keyword evidence="5 7" id="KW-0472">Membrane</keyword>
<keyword evidence="4 7" id="KW-1133">Transmembrane helix</keyword>
<protein>
    <submittedName>
        <fullName evidence="9">Putative ABC transport system permease protein</fullName>
    </submittedName>
</protein>
<evidence type="ECO:0000256" key="7">
    <source>
        <dbReference type="SAM" id="Phobius"/>
    </source>
</evidence>
<name>A0A1H8URT0_9PSEU</name>
<keyword evidence="3 7" id="KW-0812">Transmembrane</keyword>
<dbReference type="PANTHER" id="PTHR30572:SF4">
    <property type="entry name" value="ABC TRANSPORTER PERMEASE YTRF"/>
    <property type="match status" value="1"/>
</dbReference>
<feature type="transmembrane region" description="Helical" evidence="7">
    <location>
        <begin position="312"/>
        <end position="334"/>
    </location>
</feature>
<feature type="transmembrane region" description="Helical" evidence="7">
    <location>
        <begin position="20"/>
        <end position="43"/>
    </location>
</feature>
<dbReference type="InterPro" id="IPR050250">
    <property type="entry name" value="Macrolide_Exporter_MacB"/>
</dbReference>
<dbReference type="STRING" id="394193.SAMN04489732_103431"/>
<feature type="transmembrane region" description="Helical" evidence="7">
    <location>
        <begin position="768"/>
        <end position="788"/>
    </location>
</feature>